<dbReference type="RefSeq" id="XP_027120831.1">
    <property type="nucleotide sequence ID" value="XM_027265030.1"/>
</dbReference>
<feature type="disulfide bond" evidence="19">
    <location>
        <begin position="274"/>
        <end position="279"/>
    </location>
</feature>
<feature type="disulfide bond" evidence="19">
    <location>
        <begin position="406"/>
        <end position="438"/>
    </location>
</feature>
<evidence type="ECO:0000256" key="12">
    <source>
        <dbReference type="ARBA" id="ARBA00023157"/>
    </source>
</evidence>
<evidence type="ECO:0000256" key="17">
    <source>
        <dbReference type="PIRSR" id="PIRSR600823-3"/>
    </source>
</evidence>
<evidence type="ECO:0000256" key="14">
    <source>
        <dbReference type="ARBA" id="ARBA00023324"/>
    </source>
</evidence>
<reference evidence="22" key="2">
    <citation type="submission" date="2025-08" db="UniProtKB">
        <authorList>
            <consortium name="RefSeq"/>
        </authorList>
    </citation>
    <scope>IDENTIFICATION</scope>
    <source>
        <tissue evidence="22">Leaves</tissue>
    </source>
</reference>
<reference evidence="21" key="1">
    <citation type="journal article" date="2025" name="Foods">
        <title>Unveiling the Microbial Signatures of Arabica Coffee Cherries: Insights into Ripeness Specific Diversity, Functional Traits, and Implications for Quality and Safety.</title>
        <authorList>
            <consortium name="RefSeq"/>
            <person name="Tenea G.N."/>
            <person name="Cifuentes V."/>
            <person name="Reyes P."/>
            <person name="Cevallos-Vallejos M."/>
        </authorList>
    </citation>
    <scope>NUCLEOTIDE SEQUENCE [LARGE SCALE GENOMIC DNA]</scope>
</reference>
<proteinExistence type="inferred from homology"/>
<gene>
    <name evidence="22" type="primary">LOC113737889</name>
</gene>
<comment type="cofactor">
    <cofactor evidence="17">
        <name>Ca(2+)</name>
        <dbReference type="ChEBI" id="CHEBI:29108"/>
    </cofactor>
    <text evidence="17">Binds 2 calcium ions per subunit.</text>
</comment>
<keyword evidence="10" id="KW-0560">Oxidoreductase</keyword>
<feature type="site" description="Transition state stabilizer" evidence="18">
    <location>
        <position position="268"/>
    </location>
</feature>
<comment type="function">
    <text evidence="2">Removal of H(2)O(2), oxidation of toxic reductants, biosynthesis and degradation of lignin, suberization, auxin catabolism, response to environmental stresses such as wounding, pathogen attack and oxidative stress. These functions might be dependent on each isozyme/isoform in each plant tissue.</text>
</comment>
<evidence type="ECO:0000256" key="15">
    <source>
        <dbReference type="PIRSR" id="PIRSR600823-1"/>
    </source>
</evidence>
<dbReference type="GO" id="GO:0042744">
    <property type="term" value="P:hydrogen peroxide catabolic process"/>
    <property type="evidence" value="ECO:0007669"/>
    <property type="project" value="UniProtKB-KW"/>
</dbReference>
<evidence type="ECO:0000313" key="22">
    <source>
        <dbReference type="RefSeq" id="XP_027120831.1"/>
    </source>
</evidence>
<feature type="domain" description="Plant heme peroxidase family profile" evidence="20">
    <location>
        <begin position="1"/>
        <end position="201"/>
    </location>
</feature>
<feature type="binding site" evidence="16">
    <location>
        <position position="369"/>
    </location>
    <ligand>
        <name>substrate</name>
    </ligand>
</feature>
<feature type="binding site" evidence="17">
    <location>
        <position position="451"/>
    </location>
    <ligand>
        <name>Ca(2+)</name>
        <dbReference type="ChEBI" id="CHEBI:29108"/>
        <label>2</label>
    </ligand>
</feature>
<keyword evidence="12 19" id="KW-1015">Disulfide bond</keyword>
<feature type="disulfide bond" evidence="19">
    <location>
        <begin position="241"/>
        <end position="320"/>
    </location>
</feature>
<keyword evidence="14" id="KW-0376">Hydrogen peroxide</keyword>
<dbReference type="InterPro" id="IPR000823">
    <property type="entry name" value="Peroxidase_pln"/>
</dbReference>
<dbReference type="EC" id="1.11.1.7" evidence="4"/>
<protein>
    <recommendedName>
        <fullName evidence="4">peroxidase</fullName>
        <ecNumber evidence="4">1.11.1.7</ecNumber>
    </recommendedName>
</protein>
<organism evidence="21 22">
    <name type="scientific">Coffea arabica</name>
    <name type="common">Arabian coffee</name>
    <dbReference type="NCBI Taxonomy" id="13443"/>
    <lineage>
        <taxon>Eukaryota</taxon>
        <taxon>Viridiplantae</taxon>
        <taxon>Streptophyta</taxon>
        <taxon>Embryophyta</taxon>
        <taxon>Tracheophyta</taxon>
        <taxon>Spermatophyta</taxon>
        <taxon>Magnoliopsida</taxon>
        <taxon>eudicotyledons</taxon>
        <taxon>Gunneridae</taxon>
        <taxon>Pentapetalae</taxon>
        <taxon>asterids</taxon>
        <taxon>lamiids</taxon>
        <taxon>Gentianales</taxon>
        <taxon>Rubiaceae</taxon>
        <taxon>Ixoroideae</taxon>
        <taxon>Gardenieae complex</taxon>
        <taxon>Bertiereae - Coffeeae clade</taxon>
        <taxon>Coffeeae</taxon>
        <taxon>Coffea</taxon>
    </lineage>
</organism>
<evidence type="ECO:0000256" key="6">
    <source>
        <dbReference type="ARBA" id="ARBA00022559"/>
    </source>
</evidence>
<feature type="binding site" evidence="17">
    <location>
        <position position="459"/>
    </location>
    <ligand>
        <name>Ca(2+)</name>
        <dbReference type="ChEBI" id="CHEBI:29108"/>
        <label>2</label>
    </ligand>
</feature>
<keyword evidence="5" id="KW-0964">Secreted</keyword>
<evidence type="ECO:0000256" key="3">
    <source>
        <dbReference type="ARBA" id="ARBA00006873"/>
    </source>
</evidence>
<comment type="cofactor">
    <cofactor evidence="17">
        <name>heme b</name>
        <dbReference type="ChEBI" id="CHEBI:60344"/>
    </cofactor>
    <text evidence="17">Binds 1 heme b (iron(II)-protoporphyrin IX) group per subunit.</text>
</comment>
<evidence type="ECO:0000256" key="16">
    <source>
        <dbReference type="PIRSR" id="PIRSR600823-2"/>
    </source>
</evidence>
<dbReference type="GeneID" id="113737889"/>
<keyword evidence="8 17" id="KW-0479">Metal-binding</keyword>
<evidence type="ECO:0000256" key="13">
    <source>
        <dbReference type="ARBA" id="ARBA00023180"/>
    </source>
</evidence>
<dbReference type="Gene3D" id="1.10.520.10">
    <property type="match status" value="1"/>
</dbReference>
<evidence type="ECO:0000256" key="5">
    <source>
        <dbReference type="ARBA" id="ARBA00022525"/>
    </source>
</evidence>
<dbReference type="SUPFAM" id="SSF48113">
    <property type="entry name" value="Heme-dependent peroxidases"/>
    <property type="match status" value="2"/>
</dbReference>
<sequence>MVLFIVIRLDKNYNKPIWEVLSGRRDGRTSHASEALANIPSPFSNFTTLMQSFASKNLTVHDRVVLSGAHTIGVGHCNLFRKRLYNFTGKADADPSLNSTYAAFLRTKCKSLSDNTTTVETDPGISVASDNHYFSNFKHQQGLFQSDAALLTDRGASNIDDEMLTAGKFFTEFGQSMKRMGAIGVLTGNAGEIRKKCSGVKSKLIRGTLDETTRLLSLPEECSFLLTGAGELQRNYYRKSCRGVEQIVRDITWRNVSANPSLAPKLLRLHYHDCFVRGCDGSVLLDSTPNNPSEKEAIPNRSLSGFDFIDIVKSILEEECPGAVSCADILALAARDAVSYQFQRPMWQVFTGRQDGRVSVDSEALAGLPSPSSDFPTLLQNFQSNNLDVVDLVTLSGAHTIGVTHCSLVAKRLYNFTGKGDTDPSLDSEYAQTLKTICPLPIVRTTTLGMDPGSSDSFDSHYFVALSQNMTVFQSDSALLTNPLSATIASHLQNPRLFFALFARSMTKMGAIGVLTNGEGEIRQNCRVVNA</sequence>
<dbReference type="GO" id="GO:0046872">
    <property type="term" value="F:metal ion binding"/>
    <property type="evidence" value="ECO:0007669"/>
    <property type="project" value="UniProtKB-KW"/>
</dbReference>
<feature type="disulfide bond" evidence="19">
    <location>
        <begin position="326"/>
        <end position="526"/>
    </location>
</feature>
<comment type="catalytic activity">
    <reaction evidence="1">
        <text>2 a phenolic donor + H2O2 = 2 a phenolic radical donor + 2 H2O</text>
        <dbReference type="Rhea" id="RHEA:56136"/>
        <dbReference type="ChEBI" id="CHEBI:15377"/>
        <dbReference type="ChEBI" id="CHEBI:16240"/>
        <dbReference type="ChEBI" id="CHEBI:139520"/>
        <dbReference type="ChEBI" id="CHEBI:139521"/>
        <dbReference type="EC" id="1.11.1.7"/>
    </reaction>
</comment>
<feature type="binding site" evidence="17">
    <location>
        <position position="278"/>
    </location>
    <ligand>
        <name>Ca(2+)</name>
        <dbReference type="ChEBI" id="CHEBI:29108"/>
        <label>1</label>
    </ligand>
</feature>
<evidence type="ECO:0000256" key="2">
    <source>
        <dbReference type="ARBA" id="ARBA00002322"/>
    </source>
</evidence>
<dbReference type="PROSITE" id="PS50873">
    <property type="entry name" value="PEROXIDASE_4"/>
    <property type="match status" value="2"/>
</dbReference>
<dbReference type="PANTHER" id="PTHR31235">
    <property type="entry name" value="PEROXIDASE 25-RELATED"/>
    <property type="match status" value="1"/>
</dbReference>
<feature type="binding site" evidence="17">
    <location>
        <position position="280"/>
    </location>
    <ligand>
        <name>Ca(2+)</name>
        <dbReference type="ChEBI" id="CHEBI:29108"/>
        <label>1</label>
    </ligand>
</feature>
<dbReference type="FunFam" id="1.10.420.10:FF:000001">
    <property type="entry name" value="Peroxidase"/>
    <property type="match status" value="1"/>
</dbReference>
<dbReference type="InterPro" id="IPR033905">
    <property type="entry name" value="Secretory_peroxidase"/>
</dbReference>
<dbReference type="PROSITE" id="PS00435">
    <property type="entry name" value="PEROXIDASE_1"/>
    <property type="match status" value="1"/>
</dbReference>
<dbReference type="InterPro" id="IPR002016">
    <property type="entry name" value="Haem_peroxidase"/>
</dbReference>
<name>A0A6P6X1L0_COFAR</name>
<evidence type="ECO:0000256" key="7">
    <source>
        <dbReference type="ARBA" id="ARBA00022617"/>
    </source>
</evidence>
<feature type="binding site" evidence="17">
    <location>
        <position position="273"/>
    </location>
    <ligand>
        <name>Ca(2+)</name>
        <dbReference type="ChEBI" id="CHEBI:29108"/>
        <label>1</label>
    </ligand>
</feature>
<keyword evidence="13" id="KW-0325">Glycoprotein</keyword>
<dbReference type="Proteomes" id="UP001652660">
    <property type="component" value="Chromosome 3e"/>
</dbReference>
<evidence type="ECO:0000256" key="9">
    <source>
        <dbReference type="ARBA" id="ARBA00022837"/>
    </source>
</evidence>
<feature type="binding site" evidence="17">
    <location>
        <position position="276"/>
    </location>
    <ligand>
        <name>Ca(2+)</name>
        <dbReference type="ChEBI" id="CHEBI:29108"/>
        <label>1</label>
    </ligand>
</feature>
<dbReference type="GO" id="GO:0020037">
    <property type="term" value="F:heme binding"/>
    <property type="evidence" value="ECO:0007669"/>
    <property type="project" value="InterPro"/>
</dbReference>
<dbReference type="AlphaFoldDB" id="A0A6P6X1L0"/>
<dbReference type="FunFam" id="1.10.420.10:FF:000008">
    <property type="entry name" value="Peroxidase"/>
    <property type="match status" value="1"/>
</dbReference>
<feature type="binding site" evidence="17">
    <location>
        <position position="282"/>
    </location>
    <ligand>
        <name>Ca(2+)</name>
        <dbReference type="ChEBI" id="CHEBI:29108"/>
        <label>1</label>
    </ligand>
</feature>
<evidence type="ECO:0000313" key="21">
    <source>
        <dbReference type="Proteomes" id="UP001652660"/>
    </source>
</evidence>
<feature type="active site" description="Proton acceptor" evidence="15">
    <location>
        <position position="272"/>
    </location>
</feature>
<keyword evidence="21" id="KW-1185">Reference proteome</keyword>
<dbReference type="GO" id="GO:0140825">
    <property type="term" value="F:lactoperoxidase activity"/>
    <property type="evidence" value="ECO:0007669"/>
    <property type="project" value="UniProtKB-EC"/>
</dbReference>
<dbReference type="InterPro" id="IPR010255">
    <property type="entry name" value="Haem_peroxidase_sf"/>
</dbReference>
<feature type="domain" description="Plant heme peroxidase family profile" evidence="20">
    <location>
        <begin position="231"/>
        <end position="530"/>
    </location>
</feature>
<dbReference type="GO" id="GO:0006979">
    <property type="term" value="P:response to oxidative stress"/>
    <property type="evidence" value="ECO:0007669"/>
    <property type="project" value="InterPro"/>
</dbReference>
<dbReference type="Gene3D" id="1.10.420.10">
    <property type="entry name" value="Peroxidase, domain 2"/>
    <property type="match status" value="2"/>
</dbReference>
<feature type="binding site" evidence="17">
    <location>
        <position position="400"/>
    </location>
    <ligand>
        <name>Ca(2+)</name>
        <dbReference type="ChEBI" id="CHEBI:29108"/>
        <label>2</label>
    </ligand>
</feature>
<evidence type="ECO:0000256" key="11">
    <source>
        <dbReference type="ARBA" id="ARBA00023004"/>
    </source>
</evidence>
<feature type="binding site" description="axial binding residue" evidence="17">
    <location>
        <position position="399"/>
    </location>
    <ligand>
        <name>heme b</name>
        <dbReference type="ChEBI" id="CHEBI:60344"/>
    </ligand>
    <ligandPart>
        <name>Fe</name>
        <dbReference type="ChEBI" id="CHEBI:18248"/>
    </ligandPart>
</feature>
<dbReference type="PRINTS" id="PR00461">
    <property type="entry name" value="PLPEROXIDASE"/>
</dbReference>
<dbReference type="Pfam" id="PF00141">
    <property type="entry name" value="peroxidase"/>
    <property type="match status" value="2"/>
</dbReference>
<feature type="binding site" evidence="17">
    <location>
        <position position="294"/>
    </location>
    <ligand>
        <name>Ca(2+)</name>
        <dbReference type="ChEBI" id="CHEBI:29108"/>
        <label>1</label>
    </ligand>
</feature>
<dbReference type="CDD" id="cd00693">
    <property type="entry name" value="secretory_peroxidase"/>
    <property type="match status" value="1"/>
</dbReference>
<evidence type="ECO:0000256" key="19">
    <source>
        <dbReference type="PIRSR" id="PIRSR600823-5"/>
    </source>
</evidence>
<dbReference type="OrthoDB" id="2113341at2759"/>
<evidence type="ECO:0000256" key="8">
    <source>
        <dbReference type="ARBA" id="ARBA00022723"/>
    </source>
</evidence>
<comment type="similarity">
    <text evidence="3">Belongs to the peroxidase family. Ascorbate peroxidase subfamily.</text>
</comment>
<dbReference type="InterPro" id="IPR019793">
    <property type="entry name" value="Peroxidases_heam-ligand_BS"/>
</dbReference>
<evidence type="ECO:0000259" key="20">
    <source>
        <dbReference type="PROSITE" id="PS50873"/>
    </source>
</evidence>
<evidence type="ECO:0000256" key="4">
    <source>
        <dbReference type="ARBA" id="ARBA00012313"/>
    </source>
</evidence>
<evidence type="ECO:0000256" key="1">
    <source>
        <dbReference type="ARBA" id="ARBA00000189"/>
    </source>
</evidence>
<keyword evidence="11 17" id="KW-0408">Iron</keyword>
<keyword evidence="7" id="KW-0349">Heme</keyword>
<evidence type="ECO:0000256" key="10">
    <source>
        <dbReference type="ARBA" id="ARBA00023002"/>
    </source>
</evidence>
<dbReference type="PRINTS" id="PR00458">
    <property type="entry name" value="PEROXIDASE"/>
</dbReference>
<evidence type="ECO:0000256" key="18">
    <source>
        <dbReference type="PIRSR" id="PIRSR600823-4"/>
    </source>
</evidence>
<keyword evidence="9 17" id="KW-0106">Calcium</keyword>
<accession>A0A6P6X1L0</accession>
<keyword evidence="6" id="KW-0575">Peroxidase</keyword>
<dbReference type="FunFam" id="1.10.520.10:FF:000008">
    <property type="entry name" value="Peroxidase"/>
    <property type="match status" value="1"/>
</dbReference>